<dbReference type="Pfam" id="PF01171">
    <property type="entry name" value="ATP_bind_3"/>
    <property type="match status" value="1"/>
</dbReference>
<feature type="transmembrane region" description="Helical" evidence="9">
    <location>
        <begin position="12"/>
        <end position="35"/>
    </location>
</feature>
<evidence type="ECO:0000256" key="6">
    <source>
        <dbReference type="ARBA" id="ARBA00022840"/>
    </source>
</evidence>
<gene>
    <name evidence="8 11" type="primary">tilS</name>
    <name evidence="11" type="ORF">NCTC10172_01118</name>
</gene>
<name>A0A449BKU2_9MOLU</name>
<keyword evidence="9" id="KW-0812">Transmembrane</keyword>
<reference evidence="11 12" key="1">
    <citation type="submission" date="2019-01" db="EMBL/GenBank/DDBJ databases">
        <authorList>
            <consortium name="Pathogen Informatics"/>
        </authorList>
    </citation>
    <scope>NUCLEOTIDE SEQUENCE [LARGE SCALE GENOMIC DNA]</scope>
    <source>
        <strain evidence="11 12">NCTC10172</strain>
    </source>
</reference>
<evidence type="ECO:0000256" key="4">
    <source>
        <dbReference type="ARBA" id="ARBA00022694"/>
    </source>
</evidence>
<proteinExistence type="inferred from homology"/>
<keyword evidence="9" id="KW-1133">Transmembrane helix</keyword>
<keyword evidence="3 8" id="KW-0436">Ligase</keyword>
<keyword evidence="12" id="KW-1185">Reference proteome</keyword>
<dbReference type="SUPFAM" id="SSF52402">
    <property type="entry name" value="Adenine nucleotide alpha hydrolases-like"/>
    <property type="match status" value="1"/>
</dbReference>
<dbReference type="KEGG" id="ahk:NCTC10172_01118"/>
<dbReference type="InterPro" id="IPR012795">
    <property type="entry name" value="tRNA_Ile_lys_synt_N"/>
</dbReference>
<comment type="similarity">
    <text evidence="8">Belongs to the tRNA(Ile)-lysidine synthase family.</text>
</comment>
<dbReference type="RefSeq" id="WP_035368220.1">
    <property type="nucleotide sequence ID" value="NZ_LR215050.1"/>
</dbReference>
<dbReference type="NCBIfam" id="TIGR02432">
    <property type="entry name" value="lysidine_TilS_N"/>
    <property type="match status" value="1"/>
</dbReference>
<dbReference type="EMBL" id="LR215050">
    <property type="protein sequence ID" value="VEU83069.1"/>
    <property type="molecule type" value="Genomic_DNA"/>
</dbReference>
<feature type="domain" description="Lysidine-tRNA(Ile) synthetase C-terminal" evidence="10">
    <location>
        <begin position="335"/>
        <end position="404"/>
    </location>
</feature>
<accession>A0A449BKU2</accession>
<evidence type="ECO:0000256" key="5">
    <source>
        <dbReference type="ARBA" id="ARBA00022741"/>
    </source>
</evidence>
<dbReference type="InterPro" id="IPR011063">
    <property type="entry name" value="TilS/TtcA_N"/>
</dbReference>
<feature type="binding site" evidence="8">
    <location>
        <begin position="18"/>
        <end position="23"/>
    </location>
    <ligand>
        <name>ATP</name>
        <dbReference type="ChEBI" id="CHEBI:30616"/>
    </ligand>
</feature>
<comment type="catalytic activity">
    <reaction evidence="7 8">
        <text>cytidine(34) in tRNA(Ile2) + L-lysine + ATP = lysidine(34) in tRNA(Ile2) + AMP + diphosphate + H(+)</text>
        <dbReference type="Rhea" id="RHEA:43744"/>
        <dbReference type="Rhea" id="RHEA-COMP:10625"/>
        <dbReference type="Rhea" id="RHEA-COMP:10670"/>
        <dbReference type="ChEBI" id="CHEBI:15378"/>
        <dbReference type="ChEBI" id="CHEBI:30616"/>
        <dbReference type="ChEBI" id="CHEBI:32551"/>
        <dbReference type="ChEBI" id="CHEBI:33019"/>
        <dbReference type="ChEBI" id="CHEBI:82748"/>
        <dbReference type="ChEBI" id="CHEBI:83665"/>
        <dbReference type="ChEBI" id="CHEBI:456215"/>
        <dbReference type="EC" id="6.3.4.19"/>
    </reaction>
</comment>
<keyword evidence="5 8" id="KW-0547">Nucleotide-binding</keyword>
<keyword evidence="2 8" id="KW-0963">Cytoplasm</keyword>
<dbReference type="GO" id="GO:0005737">
    <property type="term" value="C:cytoplasm"/>
    <property type="evidence" value="ECO:0007669"/>
    <property type="project" value="UniProtKB-SubCell"/>
</dbReference>
<dbReference type="HAMAP" id="MF_01161">
    <property type="entry name" value="tRNA_Ile_lys_synt"/>
    <property type="match status" value="1"/>
</dbReference>
<comment type="subcellular location">
    <subcellularLocation>
        <location evidence="1 8">Cytoplasm</location>
    </subcellularLocation>
</comment>
<evidence type="ECO:0000256" key="1">
    <source>
        <dbReference type="ARBA" id="ARBA00004496"/>
    </source>
</evidence>
<evidence type="ECO:0000256" key="3">
    <source>
        <dbReference type="ARBA" id="ARBA00022598"/>
    </source>
</evidence>
<dbReference type="AlphaFoldDB" id="A0A449BKU2"/>
<keyword evidence="9" id="KW-0472">Membrane</keyword>
<evidence type="ECO:0000256" key="8">
    <source>
        <dbReference type="HAMAP-Rule" id="MF_01161"/>
    </source>
</evidence>
<dbReference type="CDD" id="cd01992">
    <property type="entry name" value="TilS_N"/>
    <property type="match status" value="1"/>
</dbReference>
<comment type="domain">
    <text evidence="8">The N-terminal region contains the highly conserved SGGXDS motif, predicted to be a P-loop motif involved in ATP binding.</text>
</comment>
<dbReference type="PANTHER" id="PTHR43033:SF1">
    <property type="entry name" value="TRNA(ILE)-LYSIDINE SYNTHASE-RELATED"/>
    <property type="match status" value="1"/>
</dbReference>
<dbReference type="InterPro" id="IPR012796">
    <property type="entry name" value="Lysidine-tRNA-synth_C"/>
</dbReference>
<protein>
    <recommendedName>
        <fullName evidence="8">tRNA(Ile)-lysidine synthase</fullName>
        <ecNumber evidence="8">6.3.4.19</ecNumber>
    </recommendedName>
    <alternativeName>
        <fullName evidence="8">tRNA(Ile)-2-lysyl-cytidine synthase</fullName>
    </alternativeName>
    <alternativeName>
        <fullName evidence="8">tRNA(Ile)-lysidine synthetase</fullName>
    </alternativeName>
</protein>
<keyword evidence="4 8" id="KW-0819">tRNA processing</keyword>
<dbReference type="Gene3D" id="3.40.50.620">
    <property type="entry name" value="HUPs"/>
    <property type="match status" value="1"/>
</dbReference>
<comment type="function">
    <text evidence="8">Ligates lysine onto the cytidine present at position 34 of the AUA codon-specific tRNA(Ile) that contains the anticodon CAU, in an ATP-dependent manner. Cytidine is converted to lysidine, thus changing the amino acid specificity of the tRNA from methionine to isoleucine.</text>
</comment>
<dbReference type="STRING" id="1408416.GCA_000702765_00123"/>
<evidence type="ECO:0000313" key="12">
    <source>
        <dbReference type="Proteomes" id="UP000290909"/>
    </source>
</evidence>
<evidence type="ECO:0000313" key="11">
    <source>
        <dbReference type="EMBL" id="VEU83069.1"/>
    </source>
</evidence>
<dbReference type="GO" id="GO:0005524">
    <property type="term" value="F:ATP binding"/>
    <property type="evidence" value="ECO:0007669"/>
    <property type="project" value="UniProtKB-UniRule"/>
</dbReference>
<dbReference type="Proteomes" id="UP000290909">
    <property type="component" value="Chromosome"/>
</dbReference>
<evidence type="ECO:0000259" key="10">
    <source>
        <dbReference type="SMART" id="SM00977"/>
    </source>
</evidence>
<dbReference type="EC" id="6.3.4.19" evidence="8"/>
<dbReference type="PANTHER" id="PTHR43033">
    <property type="entry name" value="TRNA(ILE)-LYSIDINE SYNTHASE-RELATED"/>
    <property type="match status" value="1"/>
</dbReference>
<evidence type="ECO:0000256" key="9">
    <source>
        <dbReference type="SAM" id="Phobius"/>
    </source>
</evidence>
<dbReference type="SUPFAM" id="SSF56037">
    <property type="entry name" value="PheT/TilS domain"/>
    <property type="match status" value="1"/>
</dbReference>
<dbReference type="Pfam" id="PF11734">
    <property type="entry name" value="TilS_C"/>
    <property type="match status" value="1"/>
</dbReference>
<dbReference type="SMART" id="SM00977">
    <property type="entry name" value="TilS_C"/>
    <property type="match status" value="1"/>
</dbReference>
<dbReference type="GO" id="GO:0032267">
    <property type="term" value="F:tRNA(Ile)-lysidine synthase activity"/>
    <property type="evidence" value="ECO:0007669"/>
    <property type="project" value="UniProtKB-EC"/>
</dbReference>
<keyword evidence="6 8" id="KW-0067">ATP-binding</keyword>
<evidence type="ECO:0000256" key="2">
    <source>
        <dbReference type="ARBA" id="ARBA00022490"/>
    </source>
</evidence>
<dbReference type="NCBIfam" id="TIGR02433">
    <property type="entry name" value="lysidine_TilS_C"/>
    <property type="match status" value="1"/>
</dbReference>
<dbReference type="InterPro" id="IPR014729">
    <property type="entry name" value="Rossmann-like_a/b/a_fold"/>
</dbReference>
<dbReference type="GO" id="GO:0006400">
    <property type="term" value="P:tRNA modification"/>
    <property type="evidence" value="ECO:0007669"/>
    <property type="project" value="UniProtKB-UniRule"/>
</dbReference>
<sequence>MNLHFNLNKKNKYIVAVSGGVDSMVLLHALILAHYDIVVVHFNHQKRAESFLDHELVESVTSKYKIPYHYIKLSIKNGNFQEKARELRYKHLTEIADLYQTKDIITAHHSDDLIETVLMKIIRGSNLLGYSGIREKTNYNGYIYHKPLISYTKDEIYTFAYENNILFNEDISNKSDDYFRNRLRNNVLPILKEENDLASHFANFSKQTYLASDFIRSETKKFLNGSKSFNLDQFNNLHEAVKTDIISYLLEQANALRSFEKIYKIINQLSSKKPNIEIKVNKTHILIKQYNEVILKELSELQNNTLNVNLYISHKKTEAPNNSIELCYNKLDFPIKIRTRLPGDVLAFPFGHKKLKNFLIDKKVPKYLRDNLIIVVDQSETILWIPGLYINKTLGDSNQIYLSIKE</sequence>
<evidence type="ECO:0000256" key="7">
    <source>
        <dbReference type="ARBA" id="ARBA00048539"/>
    </source>
</evidence>
<dbReference type="InterPro" id="IPR012094">
    <property type="entry name" value="tRNA_Ile_lys_synt"/>
</dbReference>
<organism evidence="11 12">
    <name type="scientific">Acholeplasma hippikon</name>
    <dbReference type="NCBI Taxonomy" id="264636"/>
    <lineage>
        <taxon>Bacteria</taxon>
        <taxon>Bacillati</taxon>
        <taxon>Mycoplasmatota</taxon>
        <taxon>Mollicutes</taxon>
        <taxon>Acholeplasmatales</taxon>
        <taxon>Acholeplasmataceae</taxon>
        <taxon>Acholeplasma</taxon>
    </lineage>
</organism>